<reference evidence="1 2" key="1">
    <citation type="submission" date="2018-08" db="EMBL/GenBank/DDBJ databases">
        <title>Recombination of ecologically and evolutionarily significant loci maintains genetic cohesion in the Pseudomonas syringae species complex.</title>
        <authorList>
            <person name="Dillon M."/>
            <person name="Thakur S."/>
            <person name="Almeida R.N.D."/>
            <person name="Weir B.S."/>
            <person name="Guttman D.S."/>
        </authorList>
    </citation>
    <scope>NUCLEOTIDE SEQUENCE [LARGE SCALE GENOMIC DNA]</scope>
    <source>
        <strain evidence="1 2">88_10</strain>
    </source>
</reference>
<accession>A0A3M2Y3N7</accession>
<dbReference type="AlphaFoldDB" id="A0A3M2Y3N7"/>
<gene>
    <name evidence="1" type="ORF">APX70_04564</name>
</gene>
<organism evidence="1 2">
    <name type="scientific">Pseudomonas syringae pv. maculicola</name>
    <dbReference type="NCBI Taxonomy" id="59511"/>
    <lineage>
        <taxon>Bacteria</taxon>
        <taxon>Pseudomonadati</taxon>
        <taxon>Pseudomonadota</taxon>
        <taxon>Gammaproteobacteria</taxon>
        <taxon>Pseudomonadales</taxon>
        <taxon>Pseudomonadaceae</taxon>
        <taxon>Pseudomonas</taxon>
    </lineage>
</organism>
<name>A0A3M2Y3N7_PSEYM</name>
<sequence length="62" mass="6557">MDQAIDGQVFRHAGDGAGDRAEVLVEQAVSIYRAGIESHAGGQGIDQCLTFEAREQLLAVGE</sequence>
<dbReference type="Proteomes" id="UP000282378">
    <property type="component" value="Unassembled WGS sequence"/>
</dbReference>
<evidence type="ECO:0000313" key="2">
    <source>
        <dbReference type="Proteomes" id="UP000282378"/>
    </source>
</evidence>
<protein>
    <submittedName>
        <fullName evidence="1">Uncharacterized protein</fullName>
    </submittedName>
</protein>
<comment type="caution">
    <text evidence="1">The sequence shown here is derived from an EMBL/GenBank/DDBJ whole genome shotgun (WGS) entry which is preliminary data.</text>
</comment>
<evidence type="ECO:0000313" key="1">
    <source>
        <dbReference type="EMBL" id="RML70657.1"/>
    </source>
</evidence>
<dbReference type="EMBL" id="RBNL01002514">
    <property type="protein sequence ID" value="RML70657.1"/>
    <property type="molecule type" value="Genomic_DNA"/>
</dbReference>
<proteinExistence type="predicted"/>